<dbReference type="EMBL" id="JXXE01000744">
    <property type="protein sequence ID" value="KIZ33478.1"/>
    <property type="molecule type" value="Genomic_DNA"/>
</dbReference>
<evidence type="ECO:0000313" key="2">
    <source>
        <dbReference type="EMBL" id="KIZ33478.1"/>
    </source>
</evidence>
<dbReference type="AlphaFoldDB" id="A0A0D7DY14"/>
<keyword evidence="1" id="KW-1133">Transmembrane helix</keyword>
<keyword evidence="1" id="KW-0472">Membrane</keyword>
<reference evidence="2 3" key="1">
    <citation type="submission" date="2014-11" db="EMBL/GenBank/DDBJ databases">
        <title>Genomics and ecophysiology of heterotrophic nitrogen fixing bacteria isolated from estuarine surface water.</title>
        <authorList>
            <person name="Bentzon-Tilia M."/>
            <person name="Severin I."/>
            <person name="Hansen L.H."/>
            <person name="Riemann L."/>
        </authorList>
    </citation>
    <scope>NUCLEOTIDE SEQUENCE [LARGE SCALE GENOMIC DNA]</scope>
    <source>
        <strain evidence="2 3">BAL398</strain>
    </source>
</reference>
<feature type="transmembrane region" description="Helical" evidence="1">
    <location>
        <begin position="12"/>
        <end position="32"/>
    </location>
</feature>
<proteinExistence type="predicted"/>
<name>A0A0D7DY14_RHOPL</name>
<comment type="caution">
    <text evidence="2">The sequence shown here is derived from an EMBL/GenBank/DDBJ whole genome shotgun (WGS) entry which is preliminary data.</text>
</comment>
<evidence type="ECO:0000256" key="1">
    <source>
        <dbReference type="SAM" id="Phobius"/>
    </source>
</evidence>
<gene>
    <name evidence="2" type="ORF">OO17_28355</name>
</gene>
<dbReference type="Proteomes" id="UP000032515">
    <property type="component" value="Unassembled WGS sequence"/>
</dbReference>
<organism evidence="2 3">
    <name type="scientific">Rhodopseudomonas palustris</name>
    <dbReference type="NCBI Taxonomy" id="1076"/>
    <lineage>
        <taxon>Bacteria</taxon>
        <taxon>Pseudomonadati</taxon>
        <taxon>Pseudomonadota</taxon>
        <taxon>Alphaproteobacteria</taxon>
        <taxon>Hyphomicrobiales</taxon>
        <taxon>Nitrobacteraceae</taxon>
        <taxon>Rhodopseudomonas</taxon>
    </lineage>
</organism>
<sequence>MLNIKSISVRIMVAISLVGAVSCAALAGFGIWRQQVAVNLALERELQSDYDNMLAGLEGETRKALVVSNALATMPQLR</sequence>
<evidence type="ECO:0000313" key="3">
    <source>
        <dbReference type="Proteomes" id="UP000032515"/>
    </source>
</evidence>
<protein>
    <recommendedName>
        <fullName evidence="4">Methyl-accepting chemotaxis protein</fullName>
    </recommendedName>
</protein>
<accession>A0A0D7DY14</accession>
<feature type="non-terminal residue" evidence="2">
    <location>
        <position position="78"/>
    </location>
</feature>
<keyword evidence="1" id="KW-0812">Transmembrane</keyword>
<evidence type="ECO:0008006" key="4">
    <source>
        <dbReference type="Google" id="ProtNLM"/>
    </source>
</evidence>
<dbReference type="PROSITE" id="PS51257">
    <property type="entry name" value="PROKAR_LIPOPROTEIN"/>
    <property type="match status" value="1"/>
</dbReference>